<organism evidence="2 3">
    <name type="scientific">Vreelandella rituensis</name>
    <dbReference type="NCBI Taxonomy" id="2282306"/>
    <lineage>
        <taxon>Bacteria</taxon>
        <taxon>Pseudomonadati</taxon>
        <taxon>Pseudomonadota</taxon>
        <taxon>Gammaproteobacteria</taxon>
        <taxon>Oceanospirillales</taxon>
        <taxon>Halomonadaceae</taxon>
        <taxon>Vreelandella</taxon>
    </lineage>
</organism>
<reference evidence="2 3" key="1">
    <citation type="submission" date="2018-07" db="EMBL/GenBank/DDBJ databases">
        <title>Halomonas rutogse sp. nov., isolated from Lake TangqianCo on Tibetan Plateau.</title>
        <authorList>
            <person name="Lu H."/>
            <person name="Xing P."/>
            <person name="Wu Q."/>
        </authorList>
    </citation>
    <scope>NUCLEOTIDE SEQUENCE [LARGE SCALE GENOMIC DNA]</scope>
    <source>
        <strain evidence="2 3">TQ8S</strain>
    </source>
</reference>
<evidence type="ECO:0000313" key="2">
    <source>
        <dbReference type="EMBL" id="RCV93705.1"/>
    </source>
</evidence>
<protein>
    <submittedName>
        <fullName evidence="2">Uncharacterized protein</fullName>
    </submittedName>
</protein>
<dbReference type="AlphaFoldDB" id="A0A368U9S2"/>
<keyword evidence="3" id="KW-1185">Reference proteome</keyword>
<gene>
    <name evidence="2" type="ORF">DU506_00700</name>
</gene>
<sequence length="181" mass="20924">MSPEVAKLYERREQVLGQLEKYSFKEVISALRKIGIRVSYGTLHNFAKVNKGKDRPEKWFVNEKLSPEHRQKARHVTSLAKSDLETPIEKGDSKVANSEPPKPRNKTAILDSSKADKKIISSDACHANLPTKGELIDDRPFLKMTKEEKMAHRLKFIEEDVKREAERDRRVEISLNEMDRK</sequence>
<dbReference type="EMBL" id="QPIJ01000001">
    <property type="protein sequence ID" value="RCV93705.1"/>
    <property type="molecule type" value="Genomic_DNA"/>
</dbReference>
<feature type="region of interest" description="Disordered" evidence="1">
    <location>
        <begin position="70"/>
        <end position="108"/>
    </location>
</feature>
<comment type="caution">
    <text evidence="2">The sequence shown here is derived from an EMBL/GenBank/DDBJ whole genome shotgun (WGS) entry which is preliminary data.</text>
</comment>
<name>A0A368U9S2_9GAMM</name>
<evidence type="ECO:0000256" key="1">
    <source>
        <dbReference type="SAM" id="MobiDB-lite"/>
    </source>
</evidence>
<feature type="compositionally biased region" description="Basic and acidic residues" evidence="1">
    <location>
        <begin position="82"/>
        <end position="93"/>
    </location>
</feature>
<dbReference type="Proteomes" id="UP000253204">
    <property type="component" value="Unassembled WGS sequence"/>
</dbReference>
<proteinExistence type="predicted"/>
<evidence type="ECO:0000313" key="3">
    <source>
        <dbReference type="Proteomes" id="UP000253204"/>
    </source>
</evidence>
<accession>A0A368U9S2</accession>